<feature type="compositionally biased region" description="Basic and acidic residues" evidence="1">
    <location>
        <begin position="65"/>
        <end position="74"/>
    </location>
</feature>
<gene>
    <name evidence="2" type="ORF">NQ317_013695</name>
</gene>
<organism evidence="2 3">
    <name type="scientific">Molorchus minor</name>
    <dbReference type="NCBI Taxonomy" id="1323400"/>
    <lineage>
        <taxon>Eukaryota</taxon>
        <taxon>Metazoa</taxon>
        <taxon>Ecdysozoa</taxon>
        <taxon>Arthropoda</taxon>
        <taxon>Hexapoda</taxon>
        <taxon>Insecta</taxon>
        <taxon>Pterygota</taxon>
        <taxon>Neoptera</taxon>
        <taxon>Endopterygota</taxon>
        <taxon>Coleoptera</taxon>
        <taxon>Polyphaga</taxon>
        <taxon>Cucujiformia</taxon>
        <taxon>Chrysomeloidea</taxon>
        <taxon>Cerambycidae</taxon>
        <taxon>Lamiinae</taxon>
        <taxon>Monochamini</taxon>
        <taxon>Molorchus</taxon>
    </lineage>
</organism>
<evidence type="ECO:0000313" key="2">
    <source>
        <dbReference type="EMBL" id="KAJ8970527.1"/>
    </source>
</evidence>
<feature type="non-terminal residue" evidence="2">
    <location>
        <position position="1"/>
    </location>
</feature>
<feature type="compositionally biased region" description="Polar residues" evidence="1">
    <location>
        <begin position="20"/>
        <end position="30"/>
    </location>
</feature>
<keyword evidence="3" id="KW-1185">Reference proteome</keyword>
<feature type="non-terminal residue" evidence="2">
    <location>
        <position position="104"/>
    </location>
</feature>
<name>A0ABQ9J0R6_9CUCU</name>
<proteinExistence type="predicted"/>
<protein>
    <submittedName>
        <fullName evidence="2">Uncharacterized protein</fullName>
    </submittedName>
</protein>
<accession>A0ABQ9J0R6</accession>
<reference evidence="2" key="1">
    <citation type="journal article" date="2023" name="Insect Mol. Biol.">
        <title>Genome sequencing provides insights into the evolution of gene families encoding plant cell wall-degrading enzymes in longhorned beetles.</title>
        <authorList>
            <person name="Shin N.R."/>
            <person name="Okamura Y."/>
            <person name="Kirsch R."/>
            <person name="Pauchet Y."/>
        </authorList>
    </citation>
    <scope>NUCLEOTIDE SEQUENCE</scope>
    <source>
        <strain evidence="2">MMC_N1</strain>
    </source>
</reference>
<comment type="caution">
    <text evidence="2">The sequence shown here is derived from an EMBL/GenBank/DDBJ whole genome shotgun (WGS) entry which is preliminary data.</text>
</comment>
<feature type="region of interest" description="Disordered" evidence="1">
    <location>
        <begin position="1"/>
        <end position="30"/>
    </location>
</feature>
<evidence type="ECO:0000256" key="1">
    <source>
        <dbReference type="SAM" id="MobiDB-lite"/>
    </source>
</evidence>
<feature type="region of interest" description="Disordered" evidence="1">
    <location>
        <begin position="65"/>
        <end position="104"/>
    </location>
</feature>
<feature type="compositionally biased region" description="Polar residues" evidence="1">
    <location>
        <begin position="84"/>
        <end position="104"/>
    </location>
</feature>
<sequence>AELLESLEISKGEKHGSSRLKVSNPHNKSHHTFVTTSQINHVSKDCNSGGCEKCNGRHHTLLHYDKRSNDRPQEEPQVNEMSLAPSTSTDNPSVVMSTSNFDHS</sequence>
<evidence type="ECO:0000313" key="3">
    <source>
        <dbReference type="Proteomes" id="UP001162164"/>
    </source>
</evidence>
<dbReference type="Proteomes" id="UP001162164">
    <property type="component" value="Unassembled WGS sequence"/>
</dbReference>
<dbReference type="EMBL" id="JAPWTJ010001610">
    <property type="protein sequence ID" value="KAJ8970527.1"/>
    <property type="molecule type" value="Genomic_DNA"/>
</dbReference>